<dbReference type="NCBIfam" id="NF033749">
    <property type="entry name" value="bact_hemeryth"/>
    <property type="match status" value="1"/>
</dbReference>
<dbReference type="EMBL" id="QMIE01000012">
    <property type="protein sequence ID" value="TVM16270.1"/>
    <property type="molecule type" value="Genomic_DNA"/>
</dbReference>
<dbReference type="InterPro" id="IPR050669">
    <property type="entry name" value="Hemerythrin"/>
</dbReference>
<dbReference type="InterPro" id="IPR012312">
    <property type="entry name" value="Hemerythrin-like"/>
</dbReference>
<dbReference type="Pfam" id="PF01814">
    <property type="entry name" value="Hemerythrin"/>
    <property type="match status" value="1"/>
</dbReference>
<keyword evidence="3" id="KW-0479">Metal-binding</keyword>
<sequence length="139" mass="16381">MPQIDWTPDMHIGVAEIDAQHEKLTGMINALCYAYMDGKEREVLSPIINELHDYAHYHFTTEEKYMKQLGERYDFIEQHRAKHGEFFSTVIDFLLRYVSGEDTELTPELLDYLTDWWRDHIMGVDQGLGEVIRRVESGE</sequence>
<dbReference type="Gene3D" id="1.20.120.50">
    <property type="entry name" value="Hemerythrin-like"/>
    <property type="match status" value="1"/>
</dbReference>
<comment type="caution">
    <text evidence="6">The sequence shown here is derived from an EMBL/GenBank/DDBJ whole genome shotgun (WGS) entry which is preliminary data.</text>
</comment>
<evidence type="ECO:0000313" key="7">
    <source>
        <dbReference type="Proteomes" id="UP000448292"/>
    </source>
</evidence>
<dbReference type="SUPFAM" id="SSF47188">
    <property type="entry name" value="Hemerythrin-like"/>
    <property type="match status" value="1"/>
</dbReference>
<evidence type="ECO:0000259" key="5">
    <source>
        <dbReference type="Pfam" id="PF01814"/>
    </source>
</evidence>
<protein>
    <submittedName>
        <fullName evidence="6">Hemerythrin</fullName>
    </submittedName>
</protein>
<gene>
    <name evidence="6" type="ORF">DPQ33_13195</name>
</gene>
<evidence type="ECO:0000313" key="6">
    <source>
        <dbReference type="EMBL" id="TVM16270.1"/>
    </source>
</evidence>
<dbReference type="RefSeq" id="WP_144303699.1">
    <property type="nucleotide sequence ID" value="NZ_QMIE01000012.1"/>
</dbReference>
<dbReference type="GO" id="GO:0046872">
    <property type="term" value="F:metal ion binding"/>
    <property type="evidence" value="ECO:0007669"/>
    <property type="project" value="UniProtKB-KW"/>
</dbReference>
<dbReference type="PANTHER" id="PTHR37164">
    <property type="entry name" value="BACTERIOHEMERYTHRIN"/>
    <property type="match status" value="1"/>
</dbReference>
<organism evidence="6 7">
    <name type="scientific">Oceanidesulfovibrio indonesiensis</name>
    <dbReference type="NCBI Taxonomy" id="54767"/>
    <lineage>
        <taxon>Bacteria</taxon>
        <taxon>Pseudomonadati</taxon>
        <taxon>Thermodesulfobacteriota</taxon>
        <taxon>Desulfovibrionia</taxon>
        <taxon>Desulfovibrionales</taxon>
        <taxon>Desulfovibrionaceae</taxon>
        <taxon>Oceanidesulfovibrio</taxon>
    </lineage>
</organism>
<reference evidence="6 7" key="1">
    <citation type="submission" date="2018-06" db="EMBL/GenBank/DDBJ databases">
        <title>Complete genome of Desulfovibrio indonesiensis P37SLT.</title>
        <authorList>
            <person name="Crispim J.S."/>
            <person name="Vidigal P.M.P."/>
            <person name="Silva L.C.F."/>
            <person name="Laguardia C.N."/>
            <person name="Araujo L.C."/>
            <person name="Dias R.S."/>
            <person name="Sousa M.P."/>
            <person name="Paula S.O."/>
            <person name="Silva C."/>
        </authorList>
    </citation>
    <scope>NUCLEOTIDE SEQUENCE [LARGE SCALE GENOMIC DNA]</scope>
    <source>
        <strain evidence="6 7">P37SLT</strain>
    </source>
</reference>
<evidence type="ECO:0000256" key="1">
    <source>
        <dbReference type="ARBA" id="ARBA00010587"/>
    </source>
</evidence>
<accession>A0A7M3MCV8</accession>
<dbReference type="InterPro" id="IPR035938">
    <property type="entry name" value="Hemerythrin-like_sf"/>
</dbReference>
<dbReference type="AlphaFoldDB" id="A0A7M3MCV8"/>
<dbReference type="CDD" id="cd12107">
    <property type="entry name" value="Hemerythrin"/>
    <property type="match status" value="1"/>
</dbReference>
<comment type="similarity">
    <text evidence="1">Belongs to the hemerythrin family.</text>
</comment>
<dbReference type="GO" id="GO:0005344">
    <property type="term" value="F:oxygen carrier activity"/>
    <property type="evidence" value="ECO:0007669"/>
    <property type="project" value="UniProtKB-KW"/>
</dbReference>
<evidence type="ECO:0000256" key="4">
    <source>
        <dbReference type="ARBA" id="ARBA00023004"/>
    </source>
</evidence>
<evidence type="ECO:0000256" key="2">
    <source>
        <dbReference type="ARBA" id="ARBA00022621"/>
    </source>
</evidence>
<keyword evidence="7" id="KW-1185">Reference proteome</keyword>
<dbReference type="PANTHER" id="PTHR37164:SF1">
    <property type="entry name" value="BACTERIOHEMERYTHRIN"/>
    <property type="match status" value="1"/>
</dbReference>
<name>A0A7M3MCV8_9BACT</name>
<dbReference type="Proteomes" id="UP000448292">
    <property type="component" value="Unassembled WGS sequence"/>
</dbReference>
<keyword evidence="2" id="KW-0561">Oxygen transport</keyword>
<keyword evidence="2" id="KW-0813">Transport</keyword>
<keyword evidence="4" id="KW-0408">Iron</keyword>
<dbReference type="PROSITE" id="PS00550">
    <property type="entry name" value="HEMERYTHRINS"/>
    <property type="match status" value="1"/>
</dbReference>
<evidence type="ECO:0000256" key="3">
    <source>
        <dbReference type="ARBA" id="ARBA00022723"/>
    </source>
</evidence>
<dbReference type="OrthoDB" id="9774644at2"/>
<dbReference type="InterPro" id="IPR012827">
    <property type="entry name" value="Hemerythrin_metal-bd"/>
</dbReference>
<proteinExistence type="inferred from homology"/>
<dbReference type="InterPro" id="IPR016131">
    <property type="entry name" value="Haemerythrin_Fe_BS"/>
</dbReference>
<dbReference type="NCBIfam" id="TIGR02481">
    <property type="entry name" value="hemeryth_dom"/>
    <property type="match status" value="1"/>
</dbReference>
<feature type="domain" description="Hemerythrin-like" evidence="5">
    <location>
        <begin position="13"/>
        <end position="128"/>
    </location>
</feature>